<evidence type="ECO:0000313" key="1">
    <source>
        <dbReference type="Proteomes" id="UP001652621"/>
    </source>
</evidence>
<dbReference type="RefSeq" id="XP_058976815.1">
    <property type="nucleotide sequence ID" value="XM_059120832.1"/>
</dbReference>
<dbReference type="Proteomes" id="UP001652621">
    <property type="component" value="Unplaced"/>
</dbReference>
<dbReference type="Pfam" id="PF06477">
    <property type="entry name" value="DUF1091"/>
    <property type="match status" value="1"/>
</dbReference>
<protein>
    <submittedName>
        <fullName evidence="2">Uncharacterized protein LOC131801843</fullName>
    </submittedName>
</protein>
<name>A0ABM3UTF2_MUSDO</name>
<dbReference type="InterPro" id="IPR010512">
    <property type="entry name" value="DUF1091"/>
</dbReference>
<gene>
    <name evidence="2" type="primary">LOC131801843</name>
</gene>
<evidence type="ECO:0000313" key="2">
    <source>
        <dbReference type="RefSeq" id="XP_058976815.1"/>
    </source>
</evidence>
<dbReference type="GeneID" id="131801843"/>
<dbReference type="PANTHER" id="PTHR20898:SF0">
    <property type="entry name" value="DAEDALUS ON 3-RELATED"/>
    <property type="match status" value="1"/>
</dbReference>
<dbReference type="SMART" id="SM00697">
    <property type="entry name" value="DM8"/>
    <property type="match status" value="1"/>
</dbReference>
<proteinExistence type="predicted"/>
<accession>A0ABM3UTF2</accession>
<feature type="non-terminal residue" evidence="2">
    <location>
        <position position="1"/>
    </location>
</feature>
<organism evidence="1 2">
    <name type="scientific">Musca domestica</name>
    <name type="common">House fly</name>
    <dbReference type="NCBI Taxonomy" id="7370"/>
    <lineage>
        <taxon>Eukaryota</taxon>
        <taxon>Metazoa</taxon>
        <taxon>Ecdysozoa</taxon>
        <taxon>Arthropoda</taxon>
        <taxon>Hexapoda</taxon>
        <taxon>Insecta</taxon>
        <taxon>Pterygota</taxon>
        <taxon>Neoptera</taxon>
        <taxon>Endopterygota</taxon>
        <taxon>Diptera</taxon>
        <taxon>Brachycera</taxon>
        <taxon>Muscomorpha</taxon>
        <taxon>Muscoidea</taxon>
        <taxon>Muscidae</taxon>
        <taxon>Musca</taxon>
    </lineage>
</organism>
<sequence length="165" mass="19206">FVTILSVFSSRNFKFTNLKCQHHDPAFASFEVCRLSVKKRGIVSLDITCGIYKPPVTNVSLNIAVYKRANGYRPFLYNVTQDICQYFQHPYRYPVLRVLLSTFVKNSNINHTCPYNHDIIVKDLVFDEQMFNLLPLPDGDYMFKLIVFAYNDRKATVNVMFTISQ</sequence>
<keyword evidence="1" id="KW-1185">Reference proteome</keyword>
<dbReference type="PANTHER" id="PTHR20898">
    <property type="entry name" value="DAEDALUS ON 3-RELATED-RELATED"/>
    <property type="match status" value="1"/>
</dbReference>
<reference evidence="2" key="1">
    <citation type="submission" date="2025-08" db="UniProtKB">
        <authorList>
            <consortium name="RefSeq"/>
        </authorList>
    </citation>
    <scope>IDENTIFICATION</scope>
    <source>
        <strain evidence="2">Aabys</strain>
        <tissue evidence="2">Whole body</tissue>
    </source>
</reference>